<dbReference type="EMBL" id="CACRZD030000002">
    <property type="protein sequence ID" value="CAA6655570.1"/>
    <property type="molecule type" value="Genomic_DNA"/>
</dbReference>
<keyword evidence="4" id="KW-1185">Reference proteome</keyword>
<dbReference type="Proteomes" id="UP001189122">
    <property type="component" value="Unassembled WGS sequence"/>
</dbReference>
<gene>
    <name evidence="3" type="ORF">SI7747_02002110</name>
</gene>
<feature type="region of interest" description="Disordered" evidence="1">
    <location>
        <begin position="612"/>
        <end position="671"/>
    </location>
</feature>
<feature type="region of interest" description="Disordered" evidence="1">
    <location>
        <begin position="423"/>
        <end position="555"/>
    </location>
</feature>
<keyword evidence="2" id="KW-0812">Transmembrane</keyword>
<sequence length="795" mass="89608">MTEFRQKQGDAAATVPGADFRRGLEELVRDHLDGCMSAALASCSTAHDEEDDDDSASVDGPDQLIRRRRRSDLEGEDLAETSAARRRHSRILSRWVARQAEEMITTIERRNRESELMALAGLHTVSMLVSSFLRDSRRTTPTGGAGEVTDAERPTATRPSSVLQRWRELEGESGGRQPQREVSNGMGNGSSESDEDVSQMSHGLLPAVDREIEEEEGEGPRPGREQSPDLGKVMEKGSGKLCEAGQWRVARLSLGLESLLRGMRVLELSGLERLNGRLQGGELVADREDSQPENVRREPLGLRGRQARIDLITRIAAERQRELQGLSEHRAVSQFVHRNRIQSLLRGRFLRSGAPAEGGGRHLQRHPVSALRCGSILIIFALWYCFSIFVVDLNKFLLPGNRVCNAVPDQTSTYSDVSPTHIITSTATDQSQPTVPAGSRTEDSEQSQHRNEGNVMHRVSEVERSMLESSVSQDNIAVQDSTAQGNWQEEISERERSDLPESTEVGISEWQDGNWTRETEANDDGEGSHLPADEWHEDDSREAVHDWDQGTSDYSRSQLSIPIRRVNRFLPPDDDNVYSMELRELHSRRSVSNLLQSSFRDNLDQLIQSHVRRQGPPPVERSLLRSIPTPAVQEGPRDAQRVELDEGQEGPTTRRRVVIPPPPVPPPQPLWHRGLHSSSWARHSIQRLEMEWEIINDLRADMARLQQGMSHMQRMLEACMDMQLELQRRKPAPIGVDRIFRSPQCFIVHCRQLMPVVGGSTLRGFSGRLVVYFSPTLCETVHLHFWSTPLVFERF</sequence>
<dbReference type="AlphaFoldDB" id="A0A7I8ICS7"/>
<evidence type="ECO:0000256" key="2">
    <source>
        <dbReference type="SAM" id="Phobius"/>
    </source>
</evidence>
<feature type="compositionally biased region" description="Pro residues" evidence="1">
    <location>
        <begin position="659"/>
        <end position="669"/>
    </location>
</feature>
<feature type="region of interest" description="Disordered" evidence="1">
    <location>
        <begin position="136"/>
        <end position="235"/>
    </location>
</feature>
<name>A0A7I8ICS7_SPIIN</name>
<keyword evidence="2" id="KW-1133">Transmembrane helix</keyword>
<feature type="compositionally biased region" description="Basic and acidic residues" evidence="1">
    <location>
        <begin position="635"/>
        <end position="644"/>
    </location>
</feature>
<feature type="compositionally biased region" description="Polar residues" evidence="1">
    <location>
        <begin position="467"/>
        <end position="489"/>
    </location>
</feature>
<proteinExistence type="predicted"/>
<protein>
    <submittedName>
        <fullName evidence="3">Uncharacterized protein</fullName>
    </submittedName>
</protein>
<feature type="compositionally biased region" description="Basic and acidic residues" evidence="1">
    <location>
        <begin position="440"/>
        <end position="452"/>
    </location>
</feature>
<feature type="compositionally biased region" description="Polar residues" evidence="1">
    <location>
        <begin position="423"/>
        <end position="434"/>
    </location>
</feature>
<dbReference type="EMBL" id="LR743589">
    <property type="protein sequence ID" value="CAA2615865.1"/>
    <property type="molecule type" value="Genomic_DNA"/>
</dbReference>
<dbReference type="PANTHER" id="PTHR46519:SF2">
    <property type="entry name" value="RING_U-BOX SUPERFAMILY PROTEIN"/>
    <property type="match status" value="1"/>
</dbReference>
<feature type="transmembrane region" description="Helical" evidence="2">
    <location>
        <begin position="370"/>
        <end position="391"/>
    </location>
</feature>
<accession>A0A7I8ICS7</accession>
<reference evidence="3 4" key="1">
    <citation type="submission" date="2019-12" db="EMBL/GenBank/DDBJ databases">
        <authorList>
            <person name="Scholz U."/>
            <person name="Mascher M."/>
            <person name="Fiebig A."/>
        </authorList>
    </citation>
    <scope>NUCLEOTIDE SEQUENCE</scope>
</reference>
<keyword evidence="2" id="KW-0472">Membrane</keyword>
<evidence type="ECO:0000313" key="3">
    <source>
        <dbReference type="EMBL" id="CAA2615865.1"/>
    </source>
</evidence>
<evidence type="ECO:0000313" key="4">
    <source>
        <dbReference type="Proteomes" id="UP001189122"/>
    </source>
</evidence>
<organism evidence="3">
    <name type="scientific">Spirodela intermedia</name>
    <name type="common">Intermediate duckweed</name>
    <dbReference type="NCBI Taxonomy" id="51605"/>
    <lineage>
        <taxon>Eukaryota</taxon>
        <taxon>Viridiplantae</taxon>
        <taxon>Streptophyta</taxon>
        <taxon>Embryophyta</taxon>
        <taxon>Tracheophyta</taxon>
        <taxon>Spermatophyta</taxon>
        <taxon>Magnoliopsida</taxon>
        <taxon>Liliopsida</taxon>
        <taxon>Araceae</taxon>
        <taxon>Lemnoideae</taxon>
        <taxon>Spirodela</taxon>
    </lineage>
</organism>
<evidence type="ECO:0000256" key="1">
    <source>
        <dbReference type="SAM" id="MobiDB-lite"/>
    </source>
</evidence>
<feature type="compositionally biased region" description="Basic and acidic residues" evidence="1">
    <location>
        <begin position="531"/>
        <end position="548"/>
    </location>
</feature>
<feature type="region of interest" description="Disordered" evidence="1">
    <location>
        <begin position="42"/>
        <end position="84"/>
    </location>
</feature>
<feature type="compositionally biased region" description="Basic and acidic residues" evidence="1">
    <location>
        <begin position="218"/>
        <end position="235"/>
    </location>
</feature>
<feature type="region of interest" description="Disordered" evidence="1">
    <location>
        <begin position="1"/>
        <end position="20"/>
    </location>
</feature>
<dbReference type="PANTHER" id="PTHR46519">
    <property type="entry name" value="RING/U-BOX SUPERFAMILY PROTEIN"/>
    <property type="match status" value="1"/>
</dbReference>